<accession>A0A1M7Y6P0</accession>
<proteinExistence type="predicted"/>
<dbReference type="OrthoDB" id="2870732at2"/>
<name>A0A1M7Y6P0_9FIRM</name>
<dbReference type="AlphaFoldDB" id="A0A1M7Y6P0"/>
<protein>
    <submittedName>
        <fullName evidence="2">Uncharacterized protein</fullName>
    </submittedName>
</protein>
<reference evidence="2 3" key="1">
    <citation type="submission" date="2016-12" db="EMBL/GenBank/DDBJ databases">
        <authorList>
            <person name="Song W.-J."/>
            <person name="Kurnit D.M."/>
        </authorList>
    </citation>
    <scope>NUCLEOTIDE SEQUENCE [LARGE SCALE GENOMIC DNA]</scope>
    <source>
        <strain evidence="2 3">DSM 12503</strain>
    </source>
</reference>
<dbReference type="EMBL" id="FRFD01000005">
    <property type="protein sequence ID" value="SHO48335.1"/>
    <property type="molecule type" value="Genomic_DNA"/>
</dbReference>
<evidence type="ECO:0000313" key="2">
    <source>
        <dbReference type="EMBL" id="SHO48335.1"/>
    </source>
</evidence>
<evidence type="ECO:0000313" key="3">
    <source>
        <dbReference type="Proteomes" id="UP000184612"/>
    </source>
</evidence>
<sequence>MKRNSKFKNGIALFMLLALVLSNTNIVSASEVVDGASGEPQTADEQINNETYGDVGIYNTWNYYQSEQSTNCSAQSGGSLVSYTERHKTGEASGNVKTYPYYLYSKYTGSKTVEEIKSTWTVGCNLKNSASLGLSANVGAGTTTTVSASATTSESWQWIQASKYYSSTNGSKLVYSNSNFTIAPYKYSDSDSIYLINSSYLKLKGDNQPYSISSGC</sequence>
<organism evidence="2 3">
    <name type="scientific">Anaerocolumna xylanovorans DSM 12503</name>
    <dbReference type="NCBI Taxonomy" id="1121345"/>
    <lineage>
        <taxon>Bacteria</taxon>
        <taxon>Bacillati</taxon>
        <taxon>Bacillota</taxon>
        <taxon>Clostridia</taxon>
        <taxon>Lachnospirales</taxon>
        <taxon>Lachnospiraceae</taxon>
        <taxon>Anaerocolumna</taxon>
    </lineage>
</organism>
<dbReference type="Proteomes" id="UP000184612">
    <property type="component" value="Unassembled WGS sequence"/>
</dbReference>
<dbReference type="RefSeq" id="WP_073588495.1">
    <property type="nucleotide sequence ID" value="NZ_FRFD01000005.1"/>
</dbReference>
<keyword evidence="3" id="KW-1185">Reference proteome</keyword>
<feature type="signal peptide" evidence="1">
    <location>
        <begin position="1"/>
        <end position="29"/>
    </location>
</feature>
<keyword evidence="1" id="KW-0732">Signal</keyword>
<feature type="chain" id="PRO_5013382928" evidence="1">
    <location>
        <begin position="30"/>
        <end position="216"/>
    </location>
</feature>
<evidence type="ECO:0000256" key="1">
    <source>
        <dbReference type="SAM" id="SignalP"/>
    </source>
</evidence>
<gene>
    <name evidence="2" type="ORF">SAMN02745217_01777</name>
</gene>